<gene>
    <name evidence="2" type="ORF">Plo01_47550</name>
</gene>
<feature type="compositionally biased region" description="Basic and acidic residues" evidence="1">
    <location>
        <begin position="121"/>
        <end position="139"/>
    </location>
</feature>
<comment type="caution">
    <text evidence="2">The sequence shown here is derived from an EMBL/GenBank/DDBJ whole genome shotgun (WGS) entry which is preliminary data.</text>
</comment>
<evidence type="ECO:0000256" key="1">
    <source>
        <dbReference type="SAM" id="MobiDB-lite"/>
    </source>
</evidence>
<organism evidence="2 3">
    <name type="scientific">Planobispora longispora</name>
    <dbReference type="NCBI Taxonomy" id="28887"/>
    <lineage>
        <taxon>Bacteria</taxon>
        <taxon>Bacillati</taxon>
        <taxon>Actinomycetota</taxon>
        <taxon>Actinomycetes</taxon>
        <taxon>Streptosporangiales</taxon>
        <taxon>Streptosporangiaceae</taxon>
        <taxon>Planobispora</taxon>
    </lineage>
</organism>
<dbReference type="EMBL" id="BOOH01000039">
    <property type="protein sequence ID" value="GIH78326.1"/>
    <property type="molecule type" value="Genomic_DNA"/>
</dbReference>
<keyword evidence="3" id="KW-1185">Reference proteome</keyword>
<protein>
    <submittedName>
        <fullName evidence="2">Uncharacterized protein</fullName>
    </submittedName>
</protein>
<feature type="compositionally biased region" description="Basic and acidic residues" evidence="1">
    <location>
        <begin position="150"/>
        <end position="174"/>
    </location>
</feature>
<dbReference type="Proteomes" id="UP000616724">
    <property type="component" value="Unassembled WGS sequence"/>
</dbReference>
<sequence>MPEWLMSRFVIKGQRKWIRGRALRPMVLGVAMCAPMLLAGSLLVAELAGFEAGRGVGPGRGVVDAEPWEGSVVALPATIMPVRVTVTEPKLVPPPPPLQPDQMYRRVVPPAVTAVPALLEPRAEGARETRGDSRGRRAPEGPGTAPDDSGAAREEGRPGPEEKPRVDRAPDKPAKGSGGLEISVQLNCAEEWRGTWLWEVCLERAR</sequence>
<proteinExistence type="predicted"/>
<reference evidence="2 3" key="1">
    <citation type="submission" date="2021-01" db="EMBL/GenBank/DDBJ databases">
        <title>Whole genome shotgun sequence of Planobispora longispora NBRC 13918.</title>
        <authorList>
            <person name="Komaki H."/>
            <person name="Tamura T."/>
        </authorList>
    </citation>
    <scope>NUCLEOTIDE SEQUENCE [LARGE SCALE GENOMIC DNA]</scope>
    <source>
        <strain evidence="2 3">NBRC 13918</strain>
    </source>
</reference>
<evidence type="ECO:0000313" key="3">
    <source>
        <dbReference type="Proteomes" id="UP000616724"/>
    </source>
</evidence>
<evidence type="ECO:0000313" key="2">
    <source>
        <dbReference type="EMBL" id="GIH78326.1"/>
    </source>
</evidence>
<accession>A0A8J3RKS3</accession>
<name>A0A8J3RKS3_9ACTN</name>
<feature type="region of interest" description="Disordered" evidence="1">
    <location>
        <begin position="115"/>
        <end position="180"/>
    </location>
</feature>
<dbReference type="AlphaFoldDB" id="A0A8J3RKS3"/>